<protein>
    <submittedName>
        <fullName evidence="2">Uncharacterized protein</fullName>
    </submittedName>
</protein>
<comment type="caution">
    <text evidence="2">The sequence shown here is derived from an EMBL/GenBank/DDBJ whole genome shotgun (WGS) entry which is preliminary data.</text>
</comment>
<organism evidence="2 3">
    <name type="scientific">Adineta ricciae</name>
    <name type="common">Rotifer</name>
    <dbReference type="NCBI Taxonomy" id="249248"/>
    <lineage>
        <taxon>Eukaryota</taxon>
        <taxon>Metazoa</taxon>
        <taxon>Spiralia</taxon>
        <taxon>Gnathifera</taxon>
        <taxon>Rotifera</taxon>
        <taxon>Eurotatoria</taxon>
        <taxon>Bdelloidea</taxon>
        <taxon>Adinetida</taxon>
        <taxon>Adinetidae</taxon>
        <taxon>Adineta</taxon>
    </lineage>
</organism>
<dbReference type="AlphaFoldDB" id="A0A816GBP0"/>
<accession>A0A816GBP0</accession>
<feature type="transmembrane region" description="Helical" evidence="1">
    <location>
        <begin position="46"/>
        <end position="68"/>
    </location>
</feature>
<evidence type="ECO:0000313" key="2">
    <source>
        <dbReference type="EMBL" id="CAF1671607.1"/>
    </source>
</evidence>
<evidence type="ECO:0000313" key="3">
    <source>
        <dbReference type="Proteomes" id="UP000663828"/>
    </source>
</evidence>
<keyword evidence="3" id="KW-1185">Reference proteome</keyword>
<proteinExistence type="predicted"/>
<keyword evidence="1" id="KW-0472">Membrane</keyword>
<sequence length="76" mass="9114">MMLAKFKCKERNLQYVLKFAGTECFSGLPDICGFRDCCYEVIWLKLILNCLWFWLLVKTDVYSIWWLFGWKSVGMN</sequence>
<gene>
    <name evidence="2" type="ORF">XAT740_LOCUS58789</name>
</gene>
<keyword evidence="1" id="KW-1133">Transmembrane helix</keyword>
<keyword evidence="1" id="KW-0812">Transmembrane</keyword>
<dbReference type="Proteomes" id="UP000663828">
    <property type="component" value="Unassembled WGS sequence"/>
</dbReference>
<reference evidence="2" key="1">
    <citation type="submission" date="2021-02" db="EMBL/GenBank/DDBJ databases">
        <authorList>
            <person name="Nowell W R."/>
        </authorList>
    </citation>
    <scope>NUCLEOTIDE SEQUENCE</scope>
</reference>
<name>A0A816GBP0_ADIRI</name>
<evidence type="ECO:0000256" key="1">
    <source>
        <dbReference type="SAM" id="Phobius"/>
    </source>
</evidence>
<dbReference type="EMBL" id="CAJNOR010013129">
    <property type="protein sequence ID" value="CAF1671607.1"/>
    <property type="molecule type" value="Genomic_DNA"/>
</dbReference>